<name>A0A7W9IMN3_9ACTN</name>
<dbReference type="Proteomes" id="UP000540685">
    <property type="component" value="Unassembled WGS sequence"/>
</dbReference>
<dbReference type="Gene3D" id="3.30.530.20">
    <property type="match status" value="2"/>
</dbReference>
<dbReference type="AlphaFoldDB" id="A0A7W9IMN3"/>
<evidence type="ECO:0000313" key="1">
    <source>
        <dbReference type="EMBL" id="MBB5823175.1"/>
    </source>
</evidence>
<comment type="caution">
    <text evidence="1">The sequence shown here is derived from an EMBL/GenBank/DDBJ whole genome shotgun (WGS) entry which is preliminary data.</text>
</comment>
<reference evidence="1 2" key="1">
    <citation type="submission" date="2020-08" db="EMBL/GenBank/DDBJ databases">
        <title>Sequencing the genomes of 1000 actinobacteria strains.</title>
        <authorList>
            <person name="Klenk H.-P."/>
        </authorList>
    </citation>
    <scope>NUCLEOTIDE SEQUENCE [LARGE SCALE GENOMIC DNA]</scope>
    <source>
        <strain evidence="1 2">DSM 46887</strain>
    </source>
</reference>
<proteinExistence type="predicted"/>
<dbReference type="EC" id="4.2.1.-" evidence="1"/>
<protein>
    <submittedName>
        <fullName evidence="1">Aromatase/bifunctional aromatase (Cyclase/dehydratase)</fullName>
        <ecNumber evidence="1">4.2.1.-</ecNumber>
    </submittedName>
</protein>
<dbReference type="CDD" id="cd08861">
    <property type="entry name" value="OtcD1_ARO-CYC_like"/>
    <property type="match status" value="2"/>
</dbReference>
<evidence type="ECO:0000313" key="2">
    <source>
        <dbReference type="Proteomes" id="UP000540685"/>
    </source>
</evidence>
<sequence>MTLHETEHSVVVDAPPKVVFDLVADVTLWPRIFPPTIHVEHLDRDASQETIRLWATANGQVKTWTSRRTLDPAGTRVGFRQQVSQPPVAAMGGEWIIEPLGPGQVRVRLTHDYRAVDDDPEAVAWIAAAVDRNSGAELEALKRAAEQPQDLAFSFEDSVHVDGPIEAAYAFVHEAGRWAERLPHVARVDLSEEVENTQILEMDTRTADGSVHTTRSVRICFPGEKIVYKQLRTPALLTAHTGRWTFTRDGSGGPGGTVTSGHTVEIAPAAVTTVLGAGATVEDARAFVRKALGANSRATLAHAATHARSAAR</sequence>
<accession>A0A7W9IMN3</accession>
<dbReference type="SUPFAM" id="SSF55961">
    <property type="entry name" value="Bet v1-like"/>
    <property type="match status" value="2"/>
</dbReference>
<dbReference type="Pfam" id="PF10604">
    <property type="entry name" value="Polyketide_cyc2"/>
    <property type="match status" value="2"/>
</dbReference>
<dbReference type="GO" id="GO:0016829">
    <property type="term" value="F:lyase activity"/>
    <property type="evidence" value="ECO:0007669"/>
    <property type="project" value="UniProtKB-KW"/>
</dbReference>
<dbReference type="EMBL" id="JACHMP010000001">
    <property type="protein sequence ID" value="MBB5823175.1"/>
    <property type="molecule type" value="Genomic_DNA"/>
</dbReference>
<dbReference type="InterPro" id="IPR023393">
    <property type="entry name" value="START-like_dom_sf"/>
</dbReference>
<gene>
    <name evidence="1" type="ORF">F4562_006237</name>
</gene>
<dbReference type="InterPro" id="IPR019587">
    <property type="entry name" value="Polyketide_cyclase/dehydratase"/>
</dbReference>
<keyword evidence="2" id="KW-1185">Reference proteome</keyword>
<organism evidence="1 2">
    <name type="scientific">Streptosporangium becharense</name>
    <dbReference type="NCBI Taxonomy" id="1816182"/>
    <lineage>
        <taxon>Bacteria</taxon>
        <taxon>Bacillati</taxon>
        <taxon>Actinomycetota</taxon>
        <taxon>Actinomycetes</taxon>
        <taxon>Streptosporangiales</taxon>
        <taxon>Streptosporangiaceae</taxon>
        <taxon>Streptosporangium</taxon>
    </lineage>
</organism>
<dbReference type="RefSeq" id="WP_184540174.1">
    <property type="nucleotide sequence ID" value="NZ_JACHMP010000001.1"/>
</dbReference>
<keyword evidence="1" id="KW-0456">Lyase</keyword>